<gene>
    <name evidence="2" type="ORF">SAMN05444168_5000</name>
</gene>
<protein>
    <submittedName>
        <fullName evidence="2">Ribosomal protein S18 acetylase RimI</fullName>
    </submittedName>
</protein>
<organism evidence="2 3">
    <name type="scientific">Paraburkholderia phenazinium</name>
    <dbReference type="NCBI Taxonomy" id="60549"/>
    <lineage>
        <taxon>Bacteria</taxon>
        <taxon>Pseudomonadati</taxon>
        <taxon>Pseudomonadota</taxon>
        <taxon>Betaproteobacteria</taxon>
        <taxon>Burkholderiales</taxon>
        <taxon>Burkholderiaceae</taxon>
        <taxon>Paraburkholderia</taxon>
    </lineage>
</organism>
<keyword evidence="2" id="KW-0689">Ribosomal protein</keyword>
<name>A0A1N6JTB5_9BURK</name>
<dbReference type="PROSITE" id="PS51186">
    <property type="entry name" value="GNAT"/>
    <property type="match status" value="1"/>
</dbReference>
<sequence length="164" mass="18593">MLTIRRLANESHDDRANVLRIFLESPSYTELVEGRLPSAEDVEDFFYGKPDAKDVADKSVFGFYVGSEMIGCADVIRAYPTDDCAWIGLLFFSEAHQRRGHGTGALALIDAMAHEWGYRRLQLAAISTNPGGLAFWRREGFEEIRRTTNQRFTGEVIVMERTIK</sequence>
<dbReference type="InterPro" id="IPR016181">
    <property type="entry name" value="Acyl_CoA_acyltransferase"/>
</dbReference>
<reference evidence="2 3" key="1">
    <citation type="submission" date="2016-11" db="EMBL/GenBank/DDBJ databases">
        <authorList>
            <person name="Jaros S."/>
            <person name="Januszkiewicz K."/>
            <person name="Wedrychowicz H."/>
        </authorList>
    </citation>
    <scope>NUCLEOTIDE SEQUENCE [LARGE SCALE GENOMIC DNA]</scope>
    <source>
        <strain evidence="2 3">GAS86</strain>
    </source>
</reference>
<evidence type="ECO:0000259" key="1">
    <source>
        <dbReference type="PROSITE" id="PS51186"/>
    </source>
</evidence>
<dbReference type="InterPro" id="IPR000182">
    <property type="entry name" value="GNAT_dom"/>
</dbReference>
<dbReference type="Proteomes" id="UP000184693">
    <property type="component" value="Unassembled WGS sequence"/>
</dbReference>
<proteinExistence type="predicted"/>
<dbReference type="SUPFAM" id="SSF55729">
    <property type="entry name" value="Acyl-CoA N-acyltransferases (Nat)"/>
    <property type="match status" value="1"/>
</dbReference>
<dbReference type="Pfam" id="PF00583">
    <property type="entry name" value="Acetyltransf_1"/>
    <property type="match status" value="1"/>
</dbReference>
<dbReference type="GO" id="GO:0005840">
    <property type="term" value="C:ribosome"/>
    <property type="evidence" value="ECO:0007669"/>
    <property type="project" value="UniProtKB-KW"/>
</dbReference>
<keyword evidence="2" id="KW-0687">Ribonucleoprotein</keyword>
<dbReference type="Gene3D" id="3.40.630.30">
    <property type="match status" value="1"/>
</dbReference>
<evidence type="ECO:0000313" key="3">
    <source>
        <dbReference type="Proteomes" id="UP000184693"/>
    </source>
</evidence>
<dbReference type="AlphaFoldDB" id="A0A1N6JTB5"/>
<dbReference type="GO" id="GO:0016747">
    <property type="term" value="F:acyltransferase activity, transferring groups other than amino-acyl groups"/>
    <property type="evidence" value="ECO:0007669"/>
    <property type="project" value="InterPro"/>
</dbReference>
<feature type="domain" description="N-acetyltransferase" evidence="1">
    <location>
        <begin position="2"/>
        <end position="164"/>
    </location>
</feature>
<dbReference type="EMBL" id="FSRM01000002">
    <property type="protein sequence ID" value="SIO47598.1"/>
    <property type="molecule type" value="Genomic_DNA"/>
</dbReference>
<evidence type="ECO:0000313" key="2">
    <source>
        <dbReference type="EMBL" id="SIO47598.1"/>
    </source>
</evidence>
<accession>A0A1N6JTB5</accession>
<dbReference type="CDD" id="cd04301">
    <property type="entry name" value="NAT_SF"/>
    <property type="match status" value="1"/>
</dbReference>